<evidence type="ECO:0000256" key="1">
    <source>
        <dbReference type="SAM" id="MobiDB-lite"/>
    </source>
</evidence>
<dbReference type="EMBL" id="FN649760">
    <property type="protein sequence ID" value="CBJ30453.1"/>
    <property type="molecule type" value="Genomic_DNA"/>
</dbReference>
<dbReference type="Proteomes" id="UP000002630">
    <property type="component" value="Unassembled WGS sequence"/>
</dbReference>
<feature type="region of interest" description="Disordered" evidence="1">
    <location>
        <begin position="1"/>
        <end position="20"/>
    </location>
</feature>
<dbReference type="Pfam" id="PF05018">
    <property type="entry name" value="CFA20_dom"/>
    <property type="match status" value="1"/>
</dbReference>
<protein>
    <recommendedName>
        <fullName evidence="2">CFA20 domain-containing protein</fullName>
    </recommendedName>
</protein>
<dbReference type="InParanoid" id="D7FPJ6"/>
<accession>D7FPJ6</accession>
<evidence type="ECO:0000259" key="2">
    <source>
        <dbReference type="Pfam" id="PF05018"/>
    </source>
</evidence>
<feature type="domain" description="CFA20" evidence="2">
    <location>
        <begin position="204"/>
        <end position="307"/>
    </location>
</feature>
<evidence type="ECO:0000313" key="4">
    <source>
        <dbReference type="Proteomes" id="UP000002630"/>
    </source>
</evidence>
<dbReference type="InterPro" id="IPR007714">
    <property type="entry name" value="CFA20_dom"/>
</dbReference>
<dbReference type="STRING" id="2880.D7FPJ6"/>
<name>D7FPJ6_ECTSI</name>
<dbReference type="eggNOG" id="KOG3213">
    <property type="taxonomic scope" value="Eukaryota"/>
</dbReference>
<dbReference type="OrthoDB" id="7486196at2759"/>
<dbReference type="PANTHER" id="PTHR12458">
    <property type="entry name" value="ORF PROTEIN"/>
    <property type="match status" value="1"/>
</dbReference>
<sequence length="310" mass="35195">MVSGLEMDRSSHHAKGSPAMTPQLRQIGDRLAADSWHIDALLPPHAGEMVYEDLQPVAAAMQECEVLQEGNEASVFDDEELGVQVVELLGRRCGVAFPCSSILRYLCLHVKVTQFLRVIHSIVSGKQKDGCCRARETTCATAARVPRFHFFDQHQRISVRFCSELACCNVWLQTLVTTRRRFVPNTSSSTNMRLPKPRLRPDFLQTLDKFFSFEVEIVDDTKRYRYIDISNTRSVADIGDDRALLPLKLEDGWQRVNIDLERTVRLVFGSSYLTTSQVTVRASARVAKLFFQSQPFSDYELPSHLRVVAE</sequence>
<proteinExistence type="predicted"/>
<reference evidence="3 4" key="1">
    <citation type="journal article" date="2010" name="Nature">
        <title>The Ectocarpus genome and the independent evolution of multicellularity in brown algae.</title>
        <authorList>
            <person name="Cock J.M."/>
            <person name="Sterck L."/>
            <person name="Rouze P."/>
            <person name="Scornet D."/>
            <person name="Allen A.E."/>
            <person name="Amoutzias G."/>
            <person name="Anthouard V."/>
            <person name="Artiguenave F."/>
            <person name="Aury J.M."/>
            <person name="Badger J.H."/>
            <person name="Beszteri B."/>
            <person name="Billiau K."/>
            <person name="Bonnet E."/>
            <person name="Bothwell J.H."/>
            <person name="Bowler C."/>
            <person name="Boyen C."/>
            <person name="Brownlee C."/>
            <person name="Carrano C.J."/>
            <person name="Charrier B."/>
            <person name="Cho G.Y."/>
            <person name="Coelho S.M."/>
            <person name="Collen J."/>
            <person name="Corre E."/>
            <person name="Da Silva C."/>
            <person name="Delage L."/>
            <person name="Delaroque N."/>
            <person name="Dittami S.M."/>
            <person name="Doulbeau S."/>
            <person name="Elias M."/>
            <person name="Farnham G."/>
            <person name="Gachon C.M."/>
            <person name="Gschloessl B."/>
            <person name="Heesch S."/>
            <person name="Jabbari K."/>
            <person name="Jubin C."/>
            <person name="Kawai H."/>
            <person name="Kimura K."/>
            <person name="Kloareg B."/>
            <person name="Kupper F.C."/>
            <person name="Lang D."/>
            <person name="Le Bail A."/>
            <person name="Leblanc C."/>
            <person name="Lerouge P."/>
            <person name="Lohr M."/>
            <person name="Lopez P.J."/>
            <person name="Martens C."/>
            <person name="Maumus F."/>
            <person name="Michel G."/>
            <person name="Miranda-Saavedra D."/>
            <person name="Morales J."/>
            <person name="Moreau H."/>
            <person name="Motomura T."/>
            <person name="Nagasato C."/>
            <person name="Napoli C.A."/>
            <person name="Nelson D.R."/>
            <person name="Nyvall-Collen P."/>
            <person name="Peters A.F."/>
            <person name="Pommier C."/>
            <person name="Potin P."/>
            <person name="Poulain J."/>
            <person name="Quesneville H."/>
            <person name="Read B."/>
            <person name="Rensing S.A."/>
            <person name="Ritter A."/>
            <person name="Rousvoal S."/>
            <person name="Samanta M."/>
            <person name="Samson G."/>
            <person name="Schroeder D.C."/>
            <person name="Segurens B."/>
            <person name="Strittmatter M."/>
            <person name="Tonon T."/>
            <person name="Tregear J.W."/>
            <person name="Valentin K."/>
            <person name="von Dassow P."/>
            <person name="Yamagishi T."/>
            <person name="Van de Peer Y."/>
            <person name="Wincker P."/>
        </authorList>
    </citation>
    <scope>NUCLEOTIDE SEQUENCE [LARGE SCALE GENOMIC DNA]</scope>
    <source>
        <strain evidence="4">Ec32 / CCAP1310/4</strain>
    </source>
</reference>
<dbReference type="AlphaFoldDB" id="D7FPJ6"/>
<feature type="compositionally biased region" description="Basic and acidic residues" evidence="1">
    <location>
        <begin position="1"/>
        <end position="11"/>
    </location>
</feature>
<dbReference type="InterPro" id="IPR040441">
    <property type="entry name" value="CFA20/CFAP20DC"/>
</dbReference>
<organism evidence="3 4">
    <name type="scientific">Ectocarpus siliculosus</name>
    <name type="common">Brown alga</name>
    <name type="synonym">Conferva siliculosa</name>
    <dbReference type="NCBI Taxonomy" id="2880"/>
    <lineage>
        <taxon>Eukaryota</taxon>
        <taxon>Sar</taxon>
        <taxon>Stramenopiles</taxon>
        <taxon>Ochrophyta</taxon>
        <taxon>PX clade</taxon>
        <taxon>Phaeophyceae</taxon>
        <taxon>Ectocarpales</taxon>
        <taxon>Ectocarpaceae</taxon>
        <taxon>Ectocarpus</taxon>
    </lineage>
</organism>
<keyword evidence="4" id="KW-1185">Reference proteome</keyword>
<evidence type="ECO:0000313" key="3">
    <source>
        <dbReference type="EMBL" id="CBJ30453.1"/>
    </source>
</evidence>
<gene>
    <name evidence="3" type="ORF">Esi_0193_0024</name>
</gene>